<keyword evidence="17" id="KW-1185">Reference proteome</keyword>
<dbReference type="GO" id="GO:0005525">
    <property type="term" value="F:GTP binding"/>
    <property type="evidence" value="ECO:0007669"/>
    <property type="project" value="UniProtKB-KW"/>
</dbReference>
<dbReference type="AlphaFoldDB" id="S9VU65"/>
<gene>
    <name evidence="16" type="ORF">SPOG_02497</name>
</gene>
<keyword evidence="7" id="KW-0547">Nucleotide-binding</keyword>
<dbReference type="InterPro" id="IPR027417">
    <property type="entry name" value="P-loop_NTPase"/>
</dbReference>
<dbReference type="GO" id="GO:0000288">
    <property type="term" value="P:nuclear-transcribed mRNA catabolic process, deadenylation-dependent decay"/>
    <property type="evidence" value="ECO:0007669"/>
    <property type="project" value="EnsemblFungi"/>
</dbReference>
<evidence type="ECO:0000256" key="10">
    <source>
        <dbReference type="ARBA" id="ARBA00029585"/>
    </source>
</evidence>
<dbReference type="FunFam" id="2.40.30.10:FF:000017">
    <property type="entry name" value="Eukaryotic peptide chain release factor GTP-binding subunit"/>
    <property type="match status" value="1"/>
</dbReference>
<dbReference type="Gene3D" id="3.40.50.300">
    <property type="entry name" value="P-loop containing nucleotide triphosphate hydrolases"/>
    <property type="match status" value="1"/>
</dbReference>
<keyword evidence="8" id="KW-0648">Protein biosynthesis</keyword>
<dbReference type="EMBL" id="KE546991">
    <property type="protein sequence ID" value="EPY51323.1"/>
    <property type="molecule type" value="Genomic_DNA"/>
</dbReference>
<feature type="compositionally biased region" description="Polar residues" evidence="14">
    <location>
        <begin position="203"/>
        <end position="224"/>
    </location>
</feature>
<dbReference type="PROSITE" id="PS51722">
    <property type="entry name" value="G_TR_2"/>
    <property type="match status" value="1"/>
</dbReference>
<dbReference type="FunFam" id="3.40.50.300:FF:000503">
    <property type="entry name" value="Peptide chain release factor subunit 3"/>
    <property type="match status" value="1"/>
</dbReference>
<organism evidence="16 17">
    <name type="scientific">Schizosaccharomyces cryophilus (strain OY26 / ATCC MYA-4695 / CBS 11777 / NBRC 106824 / NRRL Y48691)</name>
    <name type="common">Fission yeast</name>
    <dbReference type="NCBI Taxonomy" id="653667"/>
    <lineage>
        <taxon>Eukaryota</taxon>
        <taxon>Fungi</taxon>
        <taxon>Dikarya</taxon>
        <taxon>Ascomycota</taxon>
        <taxon>Taphrinomycotina</taxon>
        <taxon>Schizosaccharomycetes</taxon>
        <taxon>Schizosaccharomycetales</taxon>
        <taxon>Schizosaccharomycetaceae</taxon>
        <taxon>Schizosaccharomyces</taxon>
    </lineage>
</organism>
<evidence type="ECO:0000313" key="16">
    <source>
        <dbReference type="EMBL" id="EPY51323.1"/>
    </source>
</evidence>
<evidence type="ECO:0000259" key="15">
    <source>
        <dbReference type="PROSITE" id="PS51722"/>
    </source>
</evidence>
<proteinExistence type="inferred from homology"/>
<dbReference type="GO" id="GO:0042802">
    <property type="term" value="F:identical protein binding"/>
    <property type="evidence" value="ECO:0007669"/>
    <property type="project" value="EnsemblFungi"/>
</dbReference>
<dbReference type="SUPFAM" id="SSF52540">
    <property type="entry name" value="P-loop containing nucleoside triphosphate hydrolases"/>
    <property type="match status" value="1"/>
</dbReference>
<dbReference type="Proteomes" id="UP000015464">
    <property type="component" value="Unassembled WGS sequence"/>
</dbReference>
<dbReference type="GO" id="GO:0005829">
    <property type="term" value="C:cytosol"/>
    <property type="evidence" value="ECO:0007669"/>
    <property type="project" value="GOC"/>
</dbReference>
<dbReference type="Gene3D" id="2.40.30.10">
    <property type="entry name" value="Translation factors"/>
    <property type="match status" value="2"/>
</dbReference>
<evidence type="ECO:0000256" key="5">
    <source>
        <dbReference type="ARBA" id="ARBA00022553"/>
    </source>
</evidence>
<keyword evidence="9" id="KW-0342">GTP-binding</keyword>
<feature type="domain" description="Tr-type G" evidence="15">
    <location>
        <begin position="238"/>
        <end position="464"/>
    </location>
</feature>
<feature type="region of interest" description="Disordered" evidence="14">
    <location>
        <begin position="1"/>
        <end position="224"/>
    </location>
</feature>
<keyword evidence="4" id="KW-0963">Cytoplasm</keyword>
<name>S9VU65_SCHCR</name>
<evidence type="ECO:0000256" key="3">
    <source>
        <dbReference type="ARBA" id="ARBA00015765"/>
    </source>
</evidence>
<dbReference type="Pfam" id="PF03144">
    <property type="entry name" value="GTP_EFTU_D2"/>
    <property type="match status" value="1"/>
</dbReference>
<dbReference type="CDD" id="cd03704">
    <property type="entry name" value="eRF3_C_III"/>
    <property type="match status" value="1"/>
</dbReference>
<evidence type="ECO:0000313" key="17">
    <source>
        <dbReference type="Proteomes" id="UP000015464"/>
    </source>
</evidence>
<dbReference type="GO" id="GO:0043022">
    <property type="term" value="F:ribosome binding"/>
    <property type="evidence" value="ECO:0007669"/>
    <property type="project" value="EnsemblFungi"/>
</dbReference>
<keyword evidence="5" id="KW-0597">Phosphoprotein</keyword>
<evidence type="ECO:0000256" key="1">
    <source>
        <dbReference type="ARBA" id="ARBA00004496"/>
    </source>
</evidence>
<feature type="compositionally biased region" description="Basic and acidic residues" evidence="14">
    <location>
        <begin position="161"/>
        <end position="171"/>
    </location>
</feature>
<evidence type="ECO:0000256" key="6">
    <source>
        <dbReference type="ARBA" id="ARBA00022737"/>
    </source>
</evidence>
<dbReference type="SUPFAM" id="SSF50465">
    <property type="entry name" value="EF-Tu/eEF-1alpha/eIF2-gamma C-terminal domain"/>
    <property type="match status" value="1"/>
</dbReference>
<dbReference type="GO" id="GO:0003747">
    <property type="term" value="F:translation release factor activity"/>
    <property type="evidence" value="ECO:0007669"/>
    <property type="project" value="EnsemblFungi"/>
</dbReference>
<feature type="compositionally biased region" description="Low complexity" evidence="14">
    <location>
        <begin position="143"/>
        <end position="160"/>
    </location>
</feature>
<dbReference type="GO" id="GO:0002184">
    <property type="term" value="P:cytoplasmic translational termination"/>
    <property type="evidence" value="ECO:0007669"/>
    <property type="project" value="EnsemblFungi"/>
</dbReference>
<feature type="compositionally biased region" description="Polar residues" evidence="14">
    <location>
        <begin position="17"/>
        <end position="34"/>
    </location>
</feature>
<evidence type="ECO:0000256" key="11">
    <source>
        <dbReference type="ARBA" id="ARBA00030210"/>
    </source>
</evidence>
<dbReference type="InterPro" id="IPR050100">
    <property type="entry name" value="TRAFAC_GTPase_members"/>
</dbReference>
<dbReference type="RefSeq" id="XP_013023892.1">
    <property type="nucleotide sequence ID" value="XM_013168438.1"/>
</dbReference>
<evidence type="ECO:0000256" key="9">
    <source>
        <dbReference type="ARBA" id="ARBA00023134"/>
    </source>
</evidence>
<dbReference type="GeneID" id="25036820"/>
<dbReference type="InterPro" id="IPR003285">
    <property type="entry name" value="Sup35"/>
</dbReference>
<evidence type="ECO:0000256" key="14">
    <source>
        <dbReference type="SAM" id="MobiDB-lite"/>
    </source>
</evidence>
<protein>
    <recommendedName>
        <fullName evidence="3">Eukaryotic peptide chain release factor GTP-binding subunit</fullName>
    </recommendedName>
    <alternativeName>
        <fullName evidence="13">ERF-3</fullName>
    </alternativeName>
    <alternativeName>
        <fullName evidence="12">ERF2</fullName>
    </alternativeName>
    <alternativeName>
        <fullName evidence="10">Polypeptide release factor 3</fullName>
    </alternativeName>
    <alternativeName>
        <fullName evidence="11">Translation release factor 3</fullName>
    </alternativeName>
</protein>
<dbReference type="eggNOG" id="KOG0459">
    <property type="taxonomic scope" value="Eukaryota"/>
</dbReference>
<dbReference type="PROSITE" id="PS00301">
    <property type="entry name" value="G_TR_1"/>
    <property type="match status" value="1"/>
</dbReference>
<dbReference type="GO" id="GO:0003924">
    <property type="term" value="F:GTPase activity"/>
    <property type="evidence" value="ECO:0007669"/>
    <property type="project" value="EnsemblFungi"/>
</dbReference>
<dbReference type="CDD" id="cd04089">
    <property type="entry name" value="eRF3_II"/>
    <property type="match status" value="1"/>
</dbReference>
<dbReference type="STRING" id="653667.S9VU65"/>
<evidence type="ECO:0000256" key="12">
    <source>
        <dbReference type="ARBA" id="ARBA00030845"/>
    </source>
</evidence>
<sequence>MASNQPKNGEQDEHLAKQTSKLSMSSLKAPSFTPTAPAFVPSFQRPSFAPQQQQRQQSNDAASSPSDQFMGAPNMSYQQYYQKPASPAAQDQTDDKNRVPDFSKKKSFVPPKTALPKGKVLSLGGSSGAQKPNKPVSISLGGAKPAAQPAAQTSAPAASSTKEDAPVKSAEDNSTPAPAKAEVRKPAEAPAPAAVKQDKGSTPAKQASGNKETTATTESPTELETTVDREVLKEMYGKEHVNIVFIGHVDAGKSTLGGNILVLTGMVDKRTMEKIEKDAKEAGKESWALSWALDSTSEEREKGKTVEVGRAYFETEHRRFSLLDAPGHKGYVTNMINGASQADIGVLVISARRGEFEAGFERGGQTREHAVLARTQGINHLVVVINKMDEPSVEWSEERYKECVDKLSVFLRRVAGYNSKTDVKYMPISAYTGQNIRDRVEKSICPWYSGPSLLEYLDTMSRLERKVNAPFIMPIASKYKDLGTILEGKIEAGTVKKNQNVLVMPINQTLEVTGIYDEADEEIPSSICGDQVRLKVRGDDSDVQSGYVLTSTKNPVHATTRFVAQIAILELPSILTTGYTCVMHLHTAVEEISFAKLLHKLDKANRKSKKPPMFATRGMKIIAELETQTPVCMERFEDYQYMGRFTLRDQGATVAVGKVIKILE</sequence>
<keyword evidence="6" id="KW-0677">Repeat</keyword>
<evidence type="ECO:0000256" key="13">
    <source>
        <dbReference type="ARBA" id="ARBA00031881"/>
    </source>
</evidence>
<dbReference type="PRINTS" id="PR01343">
    <property type="entry name" value="YEASTERF"/>
</dbReference>
<dbReference type="FunFam" id="2.40.30.10:FF:000020">
    <property type="entry name" value="Translation elongation factor EF-1"/>
    <property type="match status" value="1"/>
</dbReference>
<dbReference type="OrthoDB" id="342024at2759"/>
<dbReference type="SUPFAM" id="SSF50447">
    <property type="entry name" value="Translation proteins"/>
    <property type="match status" value="1"/>
</dbReference>
<evidence type="ECO:0000256" key="8">
    <source>
        <dbReference type="ARBA" id="ARBA00022917"/>
    </source>
</evidence>
<dbReference type="Pfam" id="PF00009">
    <property type="entry name" value="GTP_EFTU"/>
    <property type="match status" value="1"/>
</dbReference>
<dbReference type="InterPro" id="IPR009000">
    <property type="entry name" value="Transl_B-barrel_sf"/>
</dbReference>
<dbReference type="InterPro" id="IPR031157">
    <property type="entry name" value="G_TR_CS"/>
</dbReference>
<evidence type="ECO:0000256" key="7">
    <source>
        <dbReference type="ARBA" id="ARBA00022741"/>
    </source>
</evidence>
<evidence type="ECO:0000256" key="4">
    <source>
        <dbReference type="ARBA" id="ARBA00022490"/>
    </source>
</evidence>
<evidence type="ECO:0000256" key="2">
    <source>
        <dbReference type="ARBA" id="ARBA00007249"/>
    </source>
</evidence>
<dbReference type="HOGENOM" id="CLU_007265_3_8_1"/>
<comment type="subcellular location">
    <subcellularLocation>
        <location evidence="1">Cytoplasm</location>
    </subcellularLocation>
</comment>
<dbReference type="GO" id="GO:0010494">
    <property type="term" value="C:cytoplasmic stress granule"/>
    <property type="evidence" value="ECO:0007669"/>
    <property type="project" value="EnsemblFungi"/>
</dbReference>
<feature type="compositionally biased region" description="Low complexity" evidence="14">
    <location>
        <begin position="41"/>
        <end position="58"/>
    </location>
</feature>
<accession>S9VU65</accession>
<feature type="compositionally biased region" description="Basic and acidic residues" evidence="14">
    <location>
        <begin position="93"/>
        <end position="104"/>
    </location>
</feature>
<dbReference type="CDD" id="cd01883">
    <property type="entry name" value="EF1_alpha"/>
    <property type="match status" value="1"/>
</dbReference>
<dbReference type="InterPro" id="IPR054696">
    <property type="entry name" value="GTP-eEF1A_C"/>
</dbReference>
<dbReference type="Pfam" id="PF22594">
    <property type="entry name" value="GTP-eEF1A_C"/>
    <property type="match status" value="1"/>
</dbReference>
<dbReference type="OMA" id="IERYEEC"/>
<dbReference type="InterPro" id="IPR000795">
    <property type="entry name" value="T_Tr_GTP-bd_dom"/>
</dbReference>
<dbReference type="GO" id="GO:0018444">
    <property type="term" value="C:translation release factor complex"/>
    <property type="evidence" value="ECO:0007669"/>
    <property type="project" value="EnsemblFungi"/>
</dbReference>
<dbReference type="InterPro" id="IPR009001">
    <property type="entry name" value="Transl_elong_EF1A/Init_IF2_C"/>
</dbReference>
<dbReference type="InterPro" id="IPR004161">
    <property type="entry name" value="EFTu-like_2"/>
</dbReference>
<dbReference type="PANTHER" id="PTHR23115">
    <property type="entry name" value="TRANSLATION FACTOR"/>
    <property type="match status" value="1"/>
</dbReference>
<reference evidence="16 17" key="1">
    <citation type="journal article" date="2011" name="Science">
        <title>Comparative functional genomics of the fission yeasts.</title>
        <authorList>
            <person name="Rhind N."/>
            <person name="Chen Z."/>
            <person name="Yassour M."/>
            <person name="Thompson D.A."/>
            <person name="Haas B.J."/>
            <person name="Habib N."/>
            <person name="Wapinski I."/>
            <person name="Roy S."/>
            <person name="Lin M.F."/>
            <person name="Heiman D.I."/>
            <person name="Young S.K."/>
            <person name="Furuya K."/>
            <person name="Guo Y."/>
            <person name="Pidoux A."/>
            <person name="Chen H.M."/>
            <person name="Robbertse B."/>
            <person name="Goldberg J.M."/>
            <person name="Aoki K."/>
            <person name="Bayne E.H."/>
            <person name="Berlin A.M."/>
            <person name="Desjardins C.A."/>
            <person name="Dobbs E."/>
            <person name="Dukaj L."/>
            <person name="Fan L."/>
            <person name="FitzGerald M.G."/>
            <person name="French C."/>
            <person name="Gujja S."/>
            <person name="Hansen K."/>
            <person name="Keifenheim D."/>
            <person name="Levin J.Z."/>
            <person name="Mosher R.A."/>
            <person name="Mueller C.A."/>
            <person name="Pfiffner J."/>
            <person name="Priest M."/>
            <person name="Russ C."/>
            <person name="Smialowska A."/>
            <person name="Swoboda P."/>
            <person name="Sykes S.M."/>
            <person name="Vaughn M."/>
            <person name="Vengrova S."/>
            <person name="Yoder R."/>
            <person name="Zeng Q."/>
            <person name="Allshire R."/>
            <person name="Baulcombe D."/>
            <person name="Birren B.W."/>
            <person name="Brown W."/>
            <person name="Ekwall K."/>
            <person name="Kellis M."/>
            <person name="Leatherwood J."/>
            <person name="Levin H."/>
            <person name="Margalit H."/>
            <person name="Martienssen R."/>
            <person name="Nieduszynski C.A."/>
            <person name="Spatafora J.W."/>
            <person name="Friedman N."/>
            <person name="Dalgaard J.Z."/>
            <person name="Baumann P."/>
            <person name="Niki H."/>
            <person name="Regev A."/>
            <person name="Nusbaum C."/>
        </authorList>
    </citation>
    <scope>NUCLEOTIDE SEQUENCE [LARGE SCALE GENOMIC DNA]</scope>
    <source>
        <strain evidence="17">OY26 / ATCC MYA-4695 / CBS 11777 / NBRC 106824 / NRRL Y48691</strain>
    </source>
</reference>
<comment type="similarity">
    <text evidence="2">Belongs to the TRAFAC class translation factor GTPase superfamily. Classic translation factor GTPase family. EF-Tu/EF-1A subfamily.</text>
</comment>
<dbReference type="PRINTS" id="PR00315">
    <property type="entry name" value="ELONGATNFCT"/>
</dbReference>